<proteinExistence type="predicted"/>
<reference evidence="3" key="1">
    <citation type="journal article" date="2019" name="Int. J. Syst. Evol. Microbiol.">
        <title>The Global Catalogue of Microorganisms (GCM) 10K type strain sequencing project: providing services to taxonomists for standard genome sequencing and annotation.</title>
        <authorList>
            <consortium name="The Broad Institute Genomics Platform"/>
            <consortium name="The Broad Institute Genome Sequencing Center for Infectious Disease"/>
            <person name="Wu L."/>
            <person name="Ma J."/>
        </authorList>
    </citation>
    <scope>NUCLEOTIDE SEQUENCE [LARGE SCALE GENOMIC DNA]</scope>
    <source>
        <strain evidence="3">JCM 17939</strain>
    </source>
</reference>
<comment type="caution">
    <text evidence="2">The sequence shown here is derived from an EMBL/GenBank/DDBJ whole genome shotgun (WGS) entry which is preliminary data.</text>
</comment>
<dbReference type="InterPro" id="IPR040946">
    <property type="entry name" value="CBM46"/>
</dbReference>
<keyword evidence="3" id="KW-1185">Reference proteome</keyword>
<evidence type="ECO:0000259" key="1">
    <source>
        <dbReference type="Pfam" id="PF18448"/>
    </source>
</evidence>
<name>A0ABP8UI77_9ACTN</name>
<dbReference type="Proteomes" id="UP001501442">
    <property type="component" value="Unassembled WGS sequence"/>
</dbReference>
<protein>
    <recommendedName>
        <fullName evidence="1">Endoglucanase B carbohydrate binding domain-containing protein</fullName>
    </recommendedName>
</protein>
<evidence type="ECO:0000313" key="2">
    <source>
        <dbReference type="EMBL" id="GAA4632450.1"/>
    </source>
</evidence>
<dbReference type="EMBL" id="BAABHK010000010">
    <property type="protein sequence ID" value="GAA4632450.1"/>
    <property type="molecule type" value="Genomic_DNA"/>
</dbReference>
<accession>A0ABP8UI77</accession>
<evidence type="ECO:0000313" key="3">
    <source>
        <dbReference type="Proteomes" id="UP001501442"/>
    </source>
</evidence>
<feature type="domain" description="Endoglucanase B carbohydrate binding" evidence="1">
    <location>
        <begin position="1"/>
        <end position="77"/>
    </location>
</feature>
<organism evidence="2 3">
    <name type="scientific">Actinoallomurus vinaceus</name>
    <dbReference type="NCBI Taxonomy" id="1080074"/>
    <lineage>
        <taxon>Bacteria</taxon>
        <taxon>Bacillati</taxon>
        <taxon>Actinomycetota</taxon>
        <taxon>Actinomycetes</taxon>
        <taxon>Streptosporangiales</taxon>
        <taxon>Thermomonosporaceae</taxon>
        <taxon>Actinoallomurus</taxon>
    </lineage>
</organism>
<sequence>MEAKYGDGTNAGPYTWSSYQQFGNSFAPKYGDNLITLTPEFFNAIHDGARVTLTFRFWSGAAVTYHVTKSGNSVTGTAS</sequence>
<dbReference type="Pfam" id="PF18448">
    <property type="entry name" value="CBM46"/>
    <property type="match status" value="1"/>
</dbReference>
<gene>
    <name evidence="2" type="ORF">GCM10023196_065950</name>
</gene>